<name>A0A8S5LBC5_9CAUD</name>
<evidence type="ECO:0000313" key="1">
    <source>
        <dbReference type="EMBL" id="DAD67246.1"/>
    </source>
</evidence>
<protein>
    <submittedName>
        <fullName evidence="1">Uncharacterized protein</fullName>
    </submittedName>
</protein>
<dbReference type="EMBL" id="BK014672">
    <property type="protein sequence ID" value="DAD67246.1"/>
    <property type="molecule type" value="Genomic_DNA"/>
</dbReference>
<accession>A0A8S5LBC5</accession>
<reference evidence="1" key="1">
    <citation type="journal article" date="2021" name="Proc. Natl. Acad. Sci. U.S.A.">
        <title>A Catalog of Tens of Thousands of Viruses from Human Metagenomes Reveals Hidden Associations with Chronic Diseases.</title>
        <authorList>
            <person name="Tisza M.J."/>
            <person name="Buck C.B."/>
        </authorList>
    </citation>
    <scope>NUCLEOTIDE SEQUENCE</scope>
    <source>
        <strain evidence="1">CtXOZ1</strain>
    </source>
</reference>
<organism evidence="1">
    <name type="scientific">Siphoviridae sp. ctXOZ1</name>
    <dbReference type="NCBI Taxonomy" id="2823585"/>
    <lineage>
        <taxon>Viruses</taxon>
        <taxon>Duplodnaviria</taxon>
        <taxon>Heunggongvirae</taxon>
        <taxon>Uroviricota</taxon>
        <taxon>Caudoviricetes</taxon>
    </lineage>
</organism>
<sequence length="30" mass="3377">MSAEAHESLVQVFEEAKLEDAVDVVLFIEQ</sequence>
<proteinExistence type="predicted"/>